<keyword evidence="3" id="KW-0949">S-adenosyl-L-methionine</keyword>
<name>A0A1Q5PQC5_9ACTO</name>
<dbReference type="Gene3D" id="3.40.50.150">
    <property type="entry name" value="Vaccinia Virus protein VP39"/>
    <property type="match status" value="1"/>
</dbReference>
<dbReference type="InterPro" id="IPR050362">
    <property type="entry name" value="Cation-dep_OMT"/>
</dbReference>
<gene>
    <name evidence="4" type="ORF">BSR29_02165</name>
</gene>
<reference evidence="4 5" key="1">
    <citation type="submission" date="2016-11" db="EMBL/GenBank/DDBJ databases">
        <title>Actinomyces gypaetusis sp. nov. isolated from the vulture Gypaetus barbatus in Qinghai Tibet Plateau China.</title>
        <authorList>
            <person name="Meng X."/>
        </authorList>
    </citation>
    <scope>NUCLEOTIDE SEQUENCE [LARGE SCALE GENOMIC DNA]</scope>
    <source>
        <strain evidence="4 5">VUL4_2</strain>
    </source>
</reference>
<dbReference type="PROSITE" id="PS51682">
    <property type="entry name" value="SAM_OMT_I"/>
    <property type="match status" value="1"/>
</dbReference>
<evidence type="ECO:0000313" key="5">
    <source>
        <dbReference type="Proteomes" id="UP000186785"/>
    </source>
</evidence>
<dbReference type="Proteomes" id="UP000186785">
    <property type="component" value="Unassembled WGS sequence"/>
</dbReference>
<dbReference type="GO" id="GO:0032259">
    <property type="term" value="P:methylation"/>
    <property type="evidence" value="ECO:0007669"/>
    <property type="project" value="UniProtKB-KW"/>
</dbReference>
<dbReference type="GO" id="GO:0008171">
    <property type="term" value="F:O-methyltransferase activity"/>
    <property type="evidence" value="ECO:0007669"/>
    <property type="project" value="InterPro"/>
</dbReference>
<dbReference type="AlphaFoldDB" id="A0A1Q5PQC5"/>
<dbReference type="Pfam" id="PF01596">
    <property type="entry name" value="Methyltransf_3"/>
    <property type="match status" value="1"/>
</dbReference>
<evidence type="ECO:0000256" key="1">
    <source>
        <dbReference type="ARBA" id="ARBA00022603"/>
    </source>
</evidence>
<dbReference type="SUPFAM" id="SSF53335">
    <property type="entry name" value="S-adenosyl-L-methionine-dependent methyltransferases"/>
    <property type="match status" value="1"/>
</dbReference>
<proteinExistence type="predicted"/>
<dbReference type="OrthoDB" id="4774874at2"/>
<evidence type="ECO:0000256" key="2">
    <source>
        <dbReference type="ARBA" id="ARBA00022679"/>
    </source>
</evidence>
<dbReference type="InterPro" id="IPR002935">
    <property type="entry name" value="SAM_O-MeTrfase"/>
</dbReference>
<evidence type="ECO:0000313" key="4">
    <source>
        <dbReference type="EMBL" id="OKL49774.1"/>
    </source>
</evidence>
<keyword evidence="5" id="KW-1185">Reference proteome</keyword>
<dbReference type="RefSeq" id="WP_073708658.1">
    <property type="nucleotide sequence ID" value="NZ_MQSU01000001.1"/>
</dbReference>
<comment type="caution">
    <text evidence="4">The sequence shown here is derived from an EMBL/GenBank/DDBJ whole genome shotgun (WGS) entry which is preliminary data.</text>
</comment>
<evidence type="ECO:0008006" key="6">
    <source>
        <dbReference type="Google" id="ProtNLM"/>
    </source>
</evidence>
<accession>A0A1Q5PQC5</accession>
<dbReference type="InterPro" id="IPR029063">
    <property type="entry name" value="SAM-dependent_MTases_sf"/>
</dbReference>
<dbReference type="STRING" id="1921764.BSR28_00320"/>
<keyword evidence="1" id="KW-0489">Methyltransferase</keyword>
<dbReference type="GO" id="GO:0008757">
    <property type="term" value="F:S-adenosylmethionine-dependent methyltransferase activity"/>
    <property type="evidence" value="ECO:0007669"/>
    <property type="project" value="TreeGrafter"/>
</dbReference>
<dbReference type="EMBL" id="MQSV01000001">
    <property type="protein sequence ID" value="OKL49774.1"/>
    <property type="molecule type" value="Genomic_DNA"/>
</dbReference>
<dbReference type="PANTHER" id="PTHR10509:SF85">
    <property type="entry name" value="O-METHYLTRANSFERASE RV1220C-RELATED"/>
    <property type="match status" value="1"/>
</dbReference>
<keyword evidence="2" id="KW-0808">Transferase</keyword>
<dbReference type="CDD" id="cd02440">
    <property type="entry name" value="AdoMet_MTases"/>
    <property type="match status" value="1"/>
</dbReference>
<evidence type="ECO:0000256" key="3">
    <source>
        <dbReference type="ARBA" id="ARBA00022691"/>
    </source>
</evidence>
<protein>
    <recommendedName>
        <fullName evidence="6">O-methyltransferase</fullName>
    </recommendedName>
</protein>
<dbReference type="PANTHER" id="PTHR10509">
    <property type="entry name" value="O-METHYLTRANSFERASE-RELATED"/>
    <property type="match status" value="1"/>
</dbReference>
<sequence length="208" mass="22667">MDLELAWDYSRNYPSEPEPMRRARQAALELGSEPITPGEGALLANLCRIQQTRSAFEVGTGCGLASLYLLSGMPQTGVLTSVELEPELQRQARHALNEAGVSPNRSRLFTGNALDLMPRMSPGAYDLVLLDGDPEEIPHYLQHATRMLRSGGLLVIMDALLHGAVANPIRRDPLPTLLRQCLEVLEESVEFMPSLVPAGAGICLAVRN</sequence>
<organism evidence="4 5">
    <name type="scientific">Boudabousia liubingyangii</name>
    <dbReference type="NCBI Taxonomy" id="1921764"/>
    <lineage>
        <taxon>Bacteria</taxon>
        <taxon>Bacillati</taxon>
        <taxon>Actinomycetota</taxon>
        <taxon>Actinomycetes</taxon>
        <taxon>Actinomycetales</taxon>
        <taxon>Actinomycetaceae</taxon>
        <taxon>Boudabousia</taxon>
    </lineage>
</organism>